<keyword evidence="3" id="KW-1185">Reference proteome</keyword>
<name>A0ABT2T6P4_9FIRM</name>
<organism evidence="2 3">
    <name type="scientific">Suilimivivens aceti</name>
    <dbReference type="NCBI Taxonomy" id="2981774"/>
    <lineage>
        <taxon>Bacteria</taxon>
        <taxon>Bacillati</taxon>
        <taxon>Bacillota</taxon>
        <taxon>Clostridia</taxon>
        <taxon>Lachnospirales</taxon>
        <taxon>Lachnospiraceae</taxon>
        <taxon>Suilimivivens</taxon>
    </lineage>
</organism>
<dbReference type="RefSeq" id="WP_262575929.1">
    <property type="nucleotide sequence ID" value="NZ_JAOQKJ010000020.1"/>
</dbReference>
<dbReference type="PANTHER" id="PTHR43358">
    <property type="entry name" value="ALPHA/BETA-HYDROLASE"/>
    <property type="match status" value="1"/>
</dbReference>
<protein>
    <submittedName>
        <fullName evidence="2">Alpha/beta hydrolase</fullName>
    </submittedName>
</protein>
<accession>A0ABT2T6P4</accession>
<dbReference type="GO" id="GO:0016787">
    <property type="term" value="F:hydrolase activity"/>
    <property type="evidence" value="ECO:0007669"/>
    <property type="project" value="UniProtKB-KW"/>
</dbReference>
<feature type="domain" description="Peptidase S9 prolyl oligopeptidase catalytic" evidence="1">
    <location>
        <begin position="146"/>
        <end position="316"/>
    </location>
</feature>
<dbReference type="PANTHER" id="PTHR43358:SF4">
    <property type="entry name" value="ALPHA_BETA HYDROLASE FOLD-1 DOMAIN-CONTAINING PROTEIN"/>
    <property type="match status" value="1"/>
</dbReference>
<evidence type="ECO:0000313" key="2">
    <source>
        <dbReference type="EMBL" id="MCU6745912.1"/>
    </source>
</evidence>
<dbReference type="SUPFAM" id="SSF53474">
    <property type="entry name" value="alpha/beta-Hydrolases"/>
    <property type="match status" value="1"/>
</dbReference>
<dbReference type="InterPro" id="IPR001375">
    <property type="entry name" value="Peptidase_S9_cat"/>
</dbReference>
<dbReference type="InterPro" id="IPR029058">
    <property type="entry name" value="AB_hydrolase_fold"/>
</dbReference>
<proteinExistence type="predicted"/>
<reference evidence="2 3" key="1">
    <citation type="journal article" date="2021" name="ISME Commun">
        <title>Automated analysis of genomic sequences facilitates high-throughput and comprehensive description of bacteria.</title>
        <authorList>
            <person name="Hitch T.C.A."/>
        </authorList>
    </citation>
    <scope>NUCLEOTIDE SEQUENCE [LARGE SCALE GENOMIC DNA]</scope>
    <source>
        <strain evidence="2 3">Sanger_18</strain>
    </source>
</reference>
<dbReference type="EMBL" id="JAOQKJ010000020">
    <property type="protein sequence ID" value="MCU6745912.1"/>
    <property type="molecule type" value="Genomic_DNA"/>
</dbReference>
<keyword evidence="2" id="KW-0378">Hydrolase</keyword>
<comment type="caution">
    <text evidence="2">The sequence shown here is derived from an EMBL/GenBank/DDBJ whole genome shotgun (WGS) entry which is preliminary data.</text>
</comment>
<dbReference type="InterPro" id="IPR052920">
    <property type="entry name" value="DNA-binding_regulatory"/>
</dbReference>
<dbReference type="Pfam" id="PF00326">
    <property type="entry name" value="Peptidase_S9"/>
    <property type="match status" value="1"/>
</dbReference>
<evidence type="ECO:0000313" key="3">
    <source>
        <dbReference type="Proteomes" id="UP001652432"/>
    </source>
</evidence>
<dbReference type="Proteomes" id="UP001652432">
    <property type="component" value="Unassembled WGS sequence"/>
</dbReference>
<dbReference type="Gene3D" id="3.40.50.1820">
    <property type="entry name" value="alpha/beta hydrolase"/>
    <property type="match status" value="1"/>
</dbReference>
<gene>
    <name evidence="2" type="ORF">OCV77_15685</name>
</gene>
<sequence>MGRAMTAGILTLILILLLAVAGILASYVLYRIIFCYPQKKRLAPGKLPESRMYAPWTERLKESCLLMDRMPFEKLTIRAEDDLTLQGRLYEGETGKPLILFFHGYHGGYQWDGFGFFQLFRKEGYSLFVAEQRSHGESSDRTITFGIREKKDVRKWAEHLAERFQEKTILLAGVSMGAATVMMAETEELPVNVKGIIADCGYTSPEDIIKKNIRELHFPMWPTYPLVRLGARMYGHFNMEETSAIEGVETGKLPVLFIHGDKDSVVPYAMCESLYGACRSRKKRLTVQGADHAVCSLAATNDYVQAILSFAEGLINEETTG</sequence>
<evidence type="ECO:0000259" key="1">
    <source>
        <dbReference type="Pfam" id="PF00326"/>
    </source>
</evidence>